<feature type="chain" id="PRO_5046050352" evidence="1">
    <location>
        <begin position="20"/>
        <end position="215"/>
    </location>
</feature>
<evidence type="ECO:0000313" key="3">
    <source>
        <dbReference type="EMBL" id="NOJ75860.1"/>
    </source>
</evidence>
<proteinExistence type="predicted"/>
<dbReference type="Proteomes" id="UP000580344">
    <property type="component" value="Unassembled WGS sequence"/>
</dbReference>
<keyword evidence="4" id="KW-1185">Reference proteome</keyword>
<gene>
    <name evidence="3" type="ORF">HMH06_08460</name>
</gene>
<organism evidence="3 4">
    <name type="scientific">Empedobacter stercoris</name>
    <dbReference type="NCBI Taxonomy" id="1628248"/>
    <lineage>
        <taxon>Bacteria</taxon>
        <taxon>Pseudomonadati</taxon>
        <taxon>Bacteroidota</taxon>
        <taxon>Flavobacteriia</taxon>
        <taxon>Flavobacteriales</taxon>
        <taxon>Weeksellaceae</taxon>
        <taxon>Empedobacter</taxon>
    </lineage>
</organism>
<keyword evidence="1" id="KW-0732">Signal</keyword>
<dbReference type="InterPro" id="IPR011250">
    <property type="entry name" value="OMP/PagP_B-barrel"/>
</dbReference>
<protein>
    <submittedName>
        <fullName evidence="3">PorT family protein</fullName>
    </submittedName>
</protein>
<evidence type="ECO:0000259" key="2">
    <source>
        <dbReference type="Pfam" id="PF13568"/>
    </source>
</evidence>
<dbReference type="InterPro" id="IPR025665">
    <property type="entry name" value="Beta-barrel_OMP_2"/>
</dbReference>
<sequence>MKQIYTLLTFLSFITISQAQTTLGMRLGANLSNVNFSDNNDLIDSKFKFGPTVGVYFNIPVNKSVAIQPELLYSSQGFKTKETIHLDGLTYESEGKFKTDYITLPVLAKYKIENGMTFEVGPQLSYFYLGKYTRQIDIRNNQGIIETISDNIDLKNDTDDFKDLDFSIVGGIGYDFKFGASINVRYTYGITNFNKADDLKSRNNYFSLSVAVPFN</sequence>
<reference evidence="3 4" key="1">
    <citation type="submission" date="2020-05" db="EMBL/GenBank/DDBJ databases">
        <title>Tigecycline resistant gene in Empedobacter stercoris.</title>
        <authorList>
            <person name="Chen Y."/>
            <person name="Cheng Y."/>
            <person name="Zhou K."/>
        </authorList>
    </citation>
    <scope>NUCLEOTIDE SEQUENCE [LARGE SCALE GENOMIC DNA]</scope>
    <source>
        <strain evidence="3 4">ES202</strain>
    </source>
</reference>
<accession>A0ABX1WMG6</accession>
<dbReference type="SUPFAM" id="SSF56925">
    <property type="entry name" value="OMPA-like"/>
    <property type="match status" value="1"/>
</dbReference>
<name>A0ABX1WMG6_9FLAO</name>
<evidence type="ECO:0000313" key="4">
    <source>
        <dbReference type="Proteomes" id="UP000580344"/>
    </source>
</evidence>
<dbReference type="Pfam" id="PF13568">
    <property type="entry name" value="OMP_b-brl_2"/>
    <property type="match status" value="1"/>
</dbReference>
<dbReference type="EMBL" id="JABFOQ010000017">
    <property type="protein sequence ID" value="NOJ75860.1"/>
    <property type="molecule type" value="Genomic_DNA"/>
</dbReference>
<dbReference type="RefSeq" id="WP_171623157.1">
    <property type="nucleotide sequence ID" value="NZ_JABFOQ010000017.1"/>
</dbReference>
<evidence type="ECO:0000256" key="1">
    <source>
        <dbReference type="SAM" id="SignalP"/>
    </source>
</evidence>
<comment type="caution">
    <text evidence="3">The sequence shown here is derived from an EMBL/GenBank/DDBJ whole genome shotgun (WGS) entry which is preliminary data.</text>
</comment>
<feature type="signal peptide" evidence="1">
    <location>
        <begin position="1"/>
        <end position="19"/>
    </location>
</feature>
<feature type="domain" description="Outer membrane protein beta-barrel" evidence="2">
    <location>
        <begin position="19"/>
        <end position="193"/>
    </location>
</feature>